<feature type="domain" description="Ribosomal RNA adenine methylase transferase N-terminal" evidence="8">
    <location>
        <begin position="15"/>
        <end position="199"/>
    </location>
</feature>
<dbReference type="InterPro" id="IPR020598">
    <property type="entry name" value="rRNA_Ade_methylase_Trfase_N"/>
</dbReference>
<gene>
    <name evidence="9" type="primary">rsmA</name>
    <name evidence="9" type="ORF">COY31_00670</name>
</gene>
<dbReference type="AlphaFoldDB" id="A0A2M7TGR5"/>
<evidence type="ECO:0000256" key="6">
    <source>
        <dbReference type="ARBA" id="ARBA00022884"/>
    </source>
</evidence>
<dbReference type="SMART" id="SM00650">
    <property type="entry name" value="rADc"/>
    <property type="match status" value="1"/>
</dbReference>
<evidence type="ECO:0000313" key="10">
    <source>
        <dbReference type="Proteomes" id="UP000230553"/>
    </source>
</evidence>
<evidence type="ECO:0000313" key="9">
    <source>
        <dbReference type="EMBL" id="PIZ45300.1"/>
    </source>
</evidence>
<dbReference type="GO" id="GO:0005829">
    <property type="term" value="C:cytosol"/>
    <property type="evidence" value="ECO:0007669"/>
    <property type="project" value="TreeGrafter"/>
</dbReference>
<keyword evidence="4 7" id="KW-0808">Transferase</keyword>
<dbReference type="CDD" id="cd02440">
    <property type="entry name" value="AdoMet_MTases"/>
    <property type="match status" value="1"/>
</dbReference>
<keyword evidence="6 7" id="KW-0694">RNA-binding</keyword>
<feature type="binding site" evidence="7">
    <location>
        <position position="116"/>
    </location>
    <ligand>
        <name>S-adenosyl-L-methionine</name>
        <dbReference type="ChEBI" id="CHEBI:59789"/>
    </ligand>
</feature>
<dbReference type="GO" id="GO:0003723">
    <property type="term" value="F:RNA binding"/>
    <property type="evidence" value="ECO:0007669"/>
    <property type="project" value="UniProtKB-UniRule"/>
</dbReference>
<evidence type="ECO:0000256" key="5">
    <source>
        <dbReference type="ARBA" id="ARBA00022691"/>
    </source>
</evidence>
<dbReference type="EMBL" id="PFNM01000011">
    <property type="protein sequence ID" value="PIZ45300.1"/>
    <property type="molecule type" value="Genomic_DNA"/>
</dbReference>
<reference evidence="10" key="1">
    <citation type="submission" date="2017-09" db="EMBL/GenBank/DDBJ databases">
        <title>Depth-based differentiation of microbial function through sediment-hosted aquifers and enrichment of novel symbionts in the deep terrestrial subsurface.</title>
        <authorList>
            <person name="Probst A.J."/>
            <person name="Ladd B."/>
            <person name="Jarett J.K."/>
            <person name="Geller-Mcgrath D.E."/>
            <person name="Sieber C.M.K."/>
            <person name="Emerson J.B."/>
            <person name="Anantharaman K."/>
            <person name="Thomas B.C."/>
            <person name="Malmstrom R."/>
            <person name="Stieglmeier M."/>
            <person name="Klingl A."/>
            <person name="Woyke T."/>
            <person name="Ryan C.M."/>
            <person name="Banfield J.F."/>
        </authorList>
    </citation>
    <scope>NUCLEOTIDE SEQUENCE [LARGE SCALE GENOMIC DNA]</scope>
</reference>
<evidence type="ECO:0000256" key="1">
    <source>
        <dbReference type="ARBA" id="ARBA00022490"/>
    </source>
</evidence>
<organism evidence="9 10">
    <name type="scientific">Candidatus Wolfebacteria bacterium CG_4_10_14_0_2_um_filter_39_18</name>
    <dbReference type="NCBI Taxonomy" id="1975061"/>
    <lineage>
        <taxon>Bacteria</taxon>
        <taxon>Candidatus Wolfeibacteriota</taxon>
    </lineage>
</organism>
<sequence>MGTRLGQNFLMNKAKLRKIADALELKKGDTVIEIGPGRGELTKELRIKNKELRIIAIEKDAELIKNLEFRIKDLGLDKNIEIIEGDALKEIKNQISKIKNTDKKSKIVENLKITGNIPYYITGYLLRILGELELKPSLIVLTIQKEVAQRITAKPPKMNLLAASAQFWAEPKIIGYIPKKDFRPVPKVDSAIIKFNIKTSNVQKLKYYKLIKILFKQPRKTIFNNFCGARNMSVDKCREKLLKAGIDPSDRPQNLNIEQIKKLSI</sequence>
<accession>A0A2M7TGR5</accession>
<dbReference type="PANTHER" id="PTHR11727">
    <property type="entry name" value="DIMETHYLADENOSINE TRANSFERASE"/>
    <property type="match status" value="1"/>
</dbReference>
<evidence type="ECO:0000256" key="3">
    <source>
        <dbReference type="ARBA" id="ARBA00022603"/>
    </source>
</evidence>
<dbReference type="NCBIfam" id="TIGR00755">
    <property type="entry name" value="ksgA"/>
    <property type="match status" value="1"/>
</dbReference>
<feature type="binding site" evidence="7">
    <location>
        <position position="35"/>
    </location>
    <ligand>
        <name>S-adenosyl-L-methionine</name>
        <dbReference type="ChEBI" id="CHEBI:59789"/>
    </ligand>
</feature>
<keyword evidence="1" id="KW-0963">Cytoplasm</keyword>
<keyword evidence="3 7" id="KW-0489">Methyltransferase</keyword>
<keyword evidence="5 7" id="KW-0949">S-adenosyl-L-methionine</keyword>
<evidence type="ECO:0000259" key="8">
    <source>
        <dbReference type="SMART" id="SM00650"/>
    </source>
</evidence>
<comment type="caution">
    <text evidence="9">The sequence shown here is derived from an EMBL/GenBank/DDBJ whole genome shotgun (WGS) entry which is preliminary data.</text>
</comment>
<evidence type="ECO:0000256" key="2">
    <source>
        <dbReference type="ARBA" id="ARBA00022552"/>
    </source>
</evidence>
<feature type="binding site" evidence="7">
    <location>
        <position position="10"/>
    </location>
    <ligand>
        <name>S-adenosyl-L-methionine</name>
        <dbReference type="ChEBI" id="CHEBI:59789"/>
    </ligand>
</feature>
<dbReference type="Gene3D" id="3.40.50.150">
    <property type="entry name" value="Vaccinia Virus protein VP39"/>
    <property type="match status" value="1"/>
</dbReference>
<dbReference type="PROSITE" id="PS51689">
    <property type="entry name" value="SAM_RNA_A_N6_MT"/>
    <property type="match status" value="1"/>
</dbReference>
<dbReference type="GO" id="GO:0000179">
    <property type="term" value="F:rRNA (adenine-N6,N6-)-dimethyltransferase activity"/>
    <property type="evidence" value="ECO:0007669"/>
    <property type="project" value="UniProtKB-UniRule"/>
</dbReference>
<feature type="binding site" evidence="7">
    <location>
        <position position="86"/>
    </location>
    <ligand>
        <name>S-adenosyl-L-methionine</name>
        <dbReference type="ChEBI" id="CHEBI:59789"/>
    </ligand>
</feature>
<dbReference type="Pfam" id="PF00398">
    <property type="entry name" value="RrnaAD"/>
    <property type="match status" value="1"/>
</dbReference>
<dbReference type="InterPro" id="IPR001737">
    <property type="entry name" value="KsgA/Erm"/>
</dbReference>
<dbReference type="PANTHER" id="PTHR11727:SF7">
    <property type="entry name" value="DIMETHYLADENOSINE TRANSFERASE-RELATED"/>
    <property type="match status" value="1"/>
</dbReference>
<dbReference type="InterPro" id="IPR011530">
    <property type="entry name" value="rRNA_adenine_dimethylase"/>
</dbReference>
<evidence type="ECO:0000256" key="7">
    <source>
        <dbReference type="PROSITE-ProRule" id="PRU01026"/>
    </source>
</evidence>
<keyword evidence="2" id="KW-0698">rRNA processing</keyword>
<dbReference type="Proteomes" id="UP000230553">
    <property type="component" value="Unassembled WGS sequence"/>
</dbReference>
<name>A0A2M7TGR5_9BACT</name>
<evidence type="ECO:0000256" key="4">
    <source>
        <dbReference type="ARBA" id="ARBA00022679"/>
    </source>
</evidence>
<dbReference type="Gene3D" id="1.10.8.100">
    <property type="entry name" value="Ribosomal RNA adenine dimethylase-like, domain 2"/>
    <property type="match status" value="1"/>
</dbReference>
<dbReference type="PROSITE" id="PS01131">
    <property type="entry name" value="RRNA_A_DIMETH"/>
    <property type="match status" value="1"/>
</dbReference>
<proteinExistence type="inferred from homology"/>
<dbReference type="InterPro" id="IPR029063">
    <property type="entry name" value="SAM-dependent_MTases_sf"/>
</dbReference>
<dbReference type="SUPFAM" id="SSF53335">
    <property type="entry name" value="S-adenosyl-L-methionine-dependent methyltransferases"/>
    <property type="match status" value="1"/>
</dbReference>
<feature type="binding site" evidence="7">
    <location>
        <position position="8"/>
    </location>
    <ligand>
        <name>S-adenosyl-L-methionine</name>
        <dbReference type="ChEBI" id="CHEBI:59789"/>
    </ligand>
</feature>
<dbReference type="InterPro" id="IPR020596">
    <property type="entry name" value="rRNA_Ade_Mease_Trfase_CS"/>
</dbReference>
<protein>
    <submittedName>
        <fullName evidence="9">Ribosomal RNA small subunit methyltransferase A</fullName>
    </submittedName>
</protein>
<comment type="similarity">
    <text evidence="7">Belongs to the class I-like SAM-binding methyltransferase superfamily. rRNA adenine N(6)-methyltransferase family.</text>
</comment>
<feature type="binding site" evidence="7">
    <location>
        <position position="58"/>
    </location>
    <ligand>
        <name>S-adenosyl-L-methionine</name>
        <dbReference type="ChEBI" id="CHEBI:59789"/>
    </ligand>
</feature>
<dbReference type="InterPro" id="IPR023165">
    <property type="entry name" value="rRNA_Ade_diMease-like_C"/>
</dbReference>